<dbReference type="STRING" id="1392250.A0A2I2FWX7"/>
<dbReference type="VEuPathDB" id="FungiDB:P170DRAFT_513185"/>
<dbReference type="InterPro" id="IPR000873">
    <property type="entry name" value="AMP-dep_synth/lig_dom"/>
</dbReference>
<dbReference type="InterPro" id="IPR001242">
    <property type="entry name" value="Condensation_dom"/>
</dbReference>
<dbReference type="Gene3D" id="3.30.559.10">
    <property type="entry name" value="Chloramphenicol acetyltransferase-like domain"/>
    <property type="match status" value="2"/>
</dbReference>
<evidence type="ECO:0000313" key="8">
    <source>
        <dbReference type="EMBL" id="PLB45140.1"/>
    </source>
</evidence>
<dbReference type="CDD" id="cd19545">
    <property type="entry name" value="FUM14_C_NRPS-like"/>
    <property type="match status" value="1"/>
</dbReference>
<dbReference type="NCBIfam" id="TIGR01733">
    <property type="entry name" value="AA-adenyl-dom"/>
    <property type="match status" value="2"/>
</dbReference>
<evidence type="ECO:0000256" key="3">
    <source>
        <dbReference type="ARBA" id="ARBA00022598"/>
    </source>
</evidence>
<evidence type="ECO:0000256" key="4">
    <source>
        <dbReference type="ARBA" id="ARBA00022737"/>
    </source>
</evidence>
<dbReference type="Gene3D" id="1.10.1200.10">
    <property type="entry name" value="ACP-like"/>
    <property type="match status" value="2"/>
</dbReference>
<feature type="compositionally biased region" description="Basic and acidic residues" evidence="6">
    <location>
        <begin position="1"/>
        <end position="20"/>
    </location>
</feature>
<feature type="region of interest" description="Disordered" evidence="6">
    <location>
        <begin position="1"/>
        <end position="40"/>
    </location>
</feature>
<dbReference type="InterPro" id="IPR036736">
    <property type="entry name" value="ACP-like_sf"/>
</dbReference>
<dbReference type="FunFam" id="1.10.1200.10:FF:000005">
    <property type="entry name" value="Nonribosomal peptide synthetase 1"/>
    <property type="match status" value="1"/>
</dbReference>
<accession>A0A2I2FWX7</accession>
<dbReference type="Pfam" id="PF00550">
    <property type="entry name" value="PP-binding"/>
    <property type="match status" value="2"/>
</dbReference>
<evidence type="ECO:0000259" key="7">
    <source>
        <dbReference type="PROSITE" id="PS50075"/>
    </source>
</evidence>
<protein>
    <submittedName>
        <fullName evidence="8">Acetyl-CoA synthetase-like protein</fullName>
    </submittedName>
</protein>
<dbReference type="Pfam" id="PF00668">
    <property type="entry name" value="Condensation"/>
    <property type="match status" value="2"/>
</dbReference>
<keyword evidence="3" id="KW-0436">Ligase</keyword>
<dbReference type="OrthoDB" id="416786at2759"/>
<dbReference type="FunFam" id="3.30.300.30:FF:000015">
    <property type="entry name" value="Nonribosomal peptide synthase SidD"/>
    <property type="match status" value="2"/>
</dbReference>
<dbReference type="PROSITE" id="PS00012">
    <property type="entry name" value="PHOSPHOPANTETHEINE"/>
    <property type="match status" value="2"/>
</dbReference>
<keyword evidence="1" id="KW-0596">Phosphopantetheine</keyword>
<feature type="domain" description="Carrier" evidence="7">
    <location>
        <begin position="588"/>
        <end position="672"/>
    </location>
</feature>
<dbReference type="PANTHER" id="PTHR45527:SF3">
    <property type="entry name" value="SIDEROPHORE SYNTHETASE (EUROFUNG)"/>
    <property type="match status" value="1"/>
</dbReference>
<dbReference type="PROSITE" id="PS50075">
    <property type="entry name" value="CARRIER"/>
    <property type="match status" value="2"/>
</dbReference>
<dbReference type="GO" id="GO:0005737">
    <property type="term" value="C:cytoplasm"/>
    <property type="evidence" value="ECO:0007669"/>
    <property type="project" value="TreeGrafter"/>
</dbReference>
<dbReference type="RefSeq" id="XP_024700442.1">
    <property type="nucleotide sequence ID" value="XM_024855079.1"/>
</dbReference>
<evidence type="ECO:0000256" key="5">
    <source>
        <dbReference type="ARBA" id="ARBA00029454"/>
    </source>
</evidence>
<dbReference type="Gene3D" id="3.40.50.12780">
    <property type="entry name" value="N-terminal domain of ligase-like"/>
    <property type="match status" value="2"/>
</dbReference>
<keyword evidence="4" id="KW-0677">Repeat</keyword>
<dbReference type="InterPro" id="IPR006162">
    <property type="entry name" value="Ppantetheine_attach_site"/>
</dbReference>
<dbReference type="CDD" id="cd05918">
    <property type="entry name" value="A_NRPS_SidN3_like"/>
    <property type="match status" value="2"/>
</dbReference>
<dbReference type="GeneID" id="36562785"/>
<dbReference type="InterPro" id="IPR023213">
    <property type="entry name" value="CAT-like_dom_sf"/>
</dbReference>
<dbReference type="InterPro" id="IPR010071">
    <property type="entry name" value="AA_adenyl_dom"/>
</dbReference>
<dbReference type="InterPro" id="IPR045851">
    <property type="entry name" value="AMP-bd_C_sf"/>
</dbReference>
<dbReference type="PANTHER" id="PTHR45527">
    <property type="entry name" value="NONRIBOSOMAL PEPTIDE SYNTHETASE"/>
    <property type="match status" value="1"/>
</dbReference>
<dbReference type="SMART" id="SM00823">
    <property type="entry name" value="PKS_PP"/>
    <property type="match status" value="2"/>
</dbReference>
<evidence type="ECO:0000256" key="6">
    <source>
        <dbReference type="SAM" id="MobiDB-lite"/>
    </source>
</evidence>
<dbReference type="GO" id="GO:0043041">
    <property type="term" value="P:amino acid activation for nonribosomal peptide biosynthetic process"/>
    <property type="evidence" value="ECO:0007669"/>
    <property type="project" value="TreeGrafter"/>
</dbReference>
<name>A0A2I2FWX7_9EURO</name>
<dbReference type="Gene3D" id="3.30.300.30">
    <property type="match status" value="2"/>
</dbReference>
<evidence type="ECO:0000256" key="2">
    <source>
        <dbReference type="ARBA" id="ARBA00022553"/>
    </source>
</evidence>
<keyword evidence="9" id="KW-1185">Reference proteome</keyword>
<dbReference type="InterPro" id="IPR020806">
    <property type="entry name" value="PKS_PP-bd"/>
</dbReference>
<reference evidence="8 9" key="1">
    <citation type="submission" date="2016-12" db="EMBL/GenBank/DDBJ databases">
        <title>The genomes of Aspergillus section Nigri reveals drivers in fungal speciation.</title>
        <authorList>
            <consortium name="DOE Joint Genome Institute"/>
            <person name="Vesth T.C."/>
            <person name="Nybo J."/>
            <person name="Theobald S."/>
            <person name="Brandl J."/>
            <person name="Frisvad J.C."/>
            <person name="Nielsen K.F."/>
            <person name="Lyhne E.K."/>
            <person name="Kogle M.E."/>
            <person name="Kuo A."/>
            <person name="Riley R."/>
            <person name="Clum A."/>
            <person name="Nolan M."/>
            <person name="Lipzen A."/>
            <person name="Salamov A."/>
            <person name="Henrissat B."/>
            <person name="Wiebenga A."/>
            <person name="De Vries R.P."/>
            <person name="Grigoriev I.V."/>
            <person name="Mortensen U.H."/>
            <person name="Andersen M.R."/>
            <person name="Baker S.E."/>
        </authorList>
    </citation>
    <scope>NUCLEOTIDE SEQUENCE [LARGE SCALE GENOMIC DNA]</scope>
    <source>
        <strain evidence="8 9">IBT 23096</strain>
    </source>
</reference>
<dbReference type="Pfam" id="PF00501">
    <property type="entry name" value="AMP-binding"/>
    <property type="match status" value="2"/>
</dbReference>
<dbReference type="GO" id="GO:0016874">
    <property type="term" value="F:ligase activity"/>
    <property type="evidence" value="ECO:0007669"/>
    <property type="project" value="UniProtKB-KW"/>
</dbReference>
<organism evidence="8 9">
    <name type="scientific">Aspergillus steynii IBT 23096</name>
    <dbReference type="NCBI Taxonomy" id="1392250"/>
    <lineage>
        <taxon>Eukaryota</taxon>
        <taxon>Fungi</taxon>
        <taxon>Dikarya</taxon>
        <taxon>Ascomycota</taxon>
        <taxon>Pezizomycotina</taxon>
        <taxon>Eurotiomycetes</taxon>
        <taxon>Eurotiomycetidae</taxon>
        <taxon>Eurotiales</taxon>
        <taxon>Aspergillaceae</taxon>
        <taxon>Aspergillus</taxon>
        <taxon>Aspergillus subgen. Circumdati</taxon>
    </lineage>
</organism>
<comment type="caution">
    <text evidence="8">The sequence shown here is derived from an EMBL/GenBank/DDBJ whole genome shotgun (WGS) entry which is preliminary data.</text>
</comment>
<keyword evidence="2" id="KW-0597">Phosphoprotein</keyword>
<comment type="similarity">
    <text evidence="5">Belongs to the NRP synthetase family.</text>
</comment>
<dbReference type="FunFam" id="3.40.50.12780:FF:000014">
    <property type="entry name" value="Nonribosomal peptide synthetase 1"/>
    <property type="match status" value="2"/>
</dbReference>
<dbReference type="GO" id="GO:1904091">
    <property type="term" value="F:non-ribosomal peptide synthetase activity"/>
    <property type="evidence" value="ECO:0007669"/>
    <property type="project" value="UniProtKB-ARBA"/>
</dbReference>
<dbReference type="InterPro" id="IPR042099">
    <property type="entry name" value="ANL_N_sf"/>
</dbReference>
<sequence length="2008" mass="219199">MDKLCIFEGPNDDRSNEPHEAAQGSTVDNEERAVASQGRRNGDKRYLLSEADMLKLKEWNGLAPEQVDQCLHTLIVERCRAQESAPAVCAWDGELTYGEMDVLSSALAVHLKEHGVGMEMFLPLCFEKSRWTSVAILGVLKAGAAFVLLDPKQPLSRLQELCSTVNAALVLSSSANQCLCEKLAGTVVVPSSVLEAPSLYGPQGSTPTAVVRPHNAAYASFTSGSTGRPKAVVVEHSAICSNALAHNAKLHLHEASRVLQSASYAFGASILQMVMTWIAGGCVCVPSESECRDSLAAAARNFKVNWAFFTPSFLRIVRPRDLSSLKHVFLGGEPPARSDITAWADNVQVSGAYGSAECSILCAIVENMRSLSIPQSIGQMTGSVGWVVEPDDHHQLAPLGMVGELLVEGPSLARGYLGDSNKTAQVFIEAPIWFSEYWERFNKTIRRAGRMYKTGDLVRYNPDGSLTFVGRKDTQVKLHGQRVELGEVEHHIRGSLSGNDAPPVVAEVVTPCGSDHPLLVAFIAAGETSRSPDPAQAALKRWVQGLGDWLAERLPRYMVPSAYVAIDTIPLTATGKTDRRRLREIGAALTPEQLADLLLPSRSALDAPATAIEKQLLGLISTTDNFLRIGGDSITAVQLVGAARDQGLSLTVTQIFDAPRLCDMASVVRAEGDAEETILPFSLLRPGTDVDLARAQVASQCGVEPNLVEDIFPCTSLQEGMLAITVKRPGNYVHQAVLEMSGDGDTVRLERAWREVVATIPILRTQIVNLAGQGLVQVVIAEQDTFTVGSDIGAYLEADKQEPMGLGTPLARFGIIDSPRSQRPVVVCTIHHALFDGWSMSLVRKQVEQAYLGRPRDRLVPLQGFVRHILQNTEGANEYWQSQLGQSEAVPFPSLPSPGHQPEADDVLQHQISGLQWPQNDITPSTAIRTAWAILLGQYTNTADVIFGATVTGRQMPVPGVERMAGPTIATVPVRVRLDWEADIHVLLQKVQAQGTSMTPYEQMGLQQIRRISPDTERACQFQNLLVVQPPAPGNGRNDQDTRFKLSTKTENEGGDATWRNTFNTYAMMVECYLEEDGTMVWISFDSRVMDRVQIQRIARQLEHVLHELCAQQRGQVQTRDICGPSKGDHQELEQWNRKVPERVDRCVHELIAERCQSQPDAAAVCAWDGDFTYTELDRLSSVLAAHLSELGVGPEVFVSLCFEKSRWTTVAILGVIKAGGAFVLLDPSHPRAWLQAICHMVSARVTIASVKQKGIAAELPGHPVLLGTEENKWREHTQAAISPARPDNALYAVCTSGSTGSPKGTIIEHASFCTSASSYSRASHLTSQSRVFQFSAYAFDASIIENLTTLLVGGCICVPSDGARQDHIGAAASQLGATWAELTPSTARLLQGEDLATVETLVFIGEPVTAADITRRGKVKLVNAYGPAECSAISSVQSSIRTQDTRNIGQGAGCVHWVVDPQDCETLLPIGAIGELVIEGPVVGRGYLNSPEKTAAAFIDPPAWLRKFRGDTFTSQANCVYRTGDLVQYAADGSLRFIGRKDTQVKLRGQRIELNEVEVYTHQYFPGAQDVVAEVVTLTETGRQILVAFVCLDMKTNCHEKGIVAPPTDIFRAAIPTAEARLHDVVPSYMVPAVFLQLAAIPLTTTGKTDRRRLRSYATALSEIELYSVAASVKRAPTTVAEQILQRLWTRVLNVSPDAIGADDSFFRIGGDSITAMQLSALARTEGFTLSVSDIFHYKTVAGLAPLLDMKGQQPSLDAEELCDVLFELSPIQSLFFETVPNGADYFNQSFLIPLAGPVASHELACAIPMIVDHHPMLRARFSQRSDGTWYQAVCTDSDTSYRYHHSVVTSLQEAKPVMQTSQQSLGMRNGPLFSVDLIDISPDEQQYIFLVAHHLVIDLVSWRIVLGDLEDILQNGHVYGIKPFPFQAWCELQAEYAHNHLGPTEAFPSRLPPAVLDYWGTNTRQNTWDTAIHCSFTVSERITSILFGKANDALNTQSVDIFQAAL</sequence>
<dbReference type="SUPFAM" id="SSF52777">
    <property type="entry name" value="CoA-dependent acyltransferases"/>
    <property type="match status" value="3"/>
</dbReference>
<dbReference type="InterPro" id="IPR009081">
    <property type="entry name" value="PP-bd_ACP"/>
</dbReference>
<dbReference type="SUPFAM" id="SSF56801">
    <property type="entry name" value="Acetyl-CoA synthetase-like"/>
    <property type="match status" value="2"/>
</dbReference>
<feature type="domain" description="Carrier" evidence="7">
    <location>
        <begin position="1677"/>
        <end position="1753"/>
    </location>
</feature>
<dbReference type="EMBL" id="MSFO01000008">
    <property type="protein sequence ID" value="PLB45140.1"/>
    <property type="molecule type" value="Genomic_DNA"/>
</dbReference>
<dbReference type="GO" id="GO:0031177">
    <property type="term" value="F:phosphopantetheine binding"/>
    <property type="evidence" value="ECO:0007669"/>
    <property type="project" value="InterPro"/>
</dbReference>
<gene>
    <name evidence="8" type="ORF">P170DRAFT_513185</name>
</gene>
<dbReference type="Gene3D" id="3.30.559.30">
    <property type="entry name" value="Nonribosomal peptide synthetase, condensation domain"/>
    <property type="match status" value="1"/>
</dbReference>
<dbReference type="SUPFAM" id="SSF47336">
    <property type="entry name" value="ACP-like"/>
    <property type="match status" value="2"/>
</dbReference>
<dbReference type="GO" id="GO:0044550">
    <property type="term" value="P:secondary metabolite biosynthetic process"/>
    <property type="evidence" value="ECO:0007669"/>
    <property type="project" value="TreeGrafter"/>
</dbReference>
<proteinExistence type="inferred from homology"/>
<dbReference type="Proteomes" id="UP000234275">
    <property type="component" value="Unassembled WGS sequence"/>
</dbReference>
<evidence type="ECO:0000313" key="9">
    <source>
        <dbReference type="Proteomes" id="UP000234275"/>
    </source>
</evidence>
<dbReference type="FunFam" id="3.30.559.10:FF:000016">
    <property type="entry name" value="Nonribosomal peptide synthase Pes1"/>
    <property type="match status" value="1"/>
</dbReference>
<evidence type="ECO:0000256" key="1">
    <source>
        <dbReference type="ARBA" id="ARBA00022450"/>
    </source>
</evidence>